<dbReference type="Gene3D" id="2.60.40.1880">
    <property type="entry name" value="Invasion associated locus B (IalB) protein"/>
    <property type="match status" value="1"/>
</dbReference>
<organism evidence="2 3">
    <name type="scientific">Roseovarius pelagicus</name>
    <dbReference type="NCBI Taxonomy" id="2980108"/>
    <lineage>
        <taxon>Bacteria</taxon>
        <taxon>Pseudomonadati</taxon>
        <taxon>Pseudomonadota</taxon>
        <taxon>Alphaproteobacteria</taxon>
        <taxon>Rhodobacterales</taxon>
        <taxon>Roseobacteraceae</taxon>
        <taxon>Roseovarius</taxon>
    </lineage>
</organism>
<sequence length="194" mass="20996">MFAIVKSIVTLPISVGLICAGFAVSVNAQEAEQPKRTTEVFGDWTVECIAPPAKADSAEKPAEQCEMRTQVTVRGEDDVQRPLIQLGIGQLGLADDFWIVIQTPLKVVLQDGVRFVLSSTESDDPDADEALVKTRFLYCEKTHCVSQGRMGTVQLDALGDADGARVIFVAAPEKKLEIPLSLDGFSEARAAFVE</sequence>
<name>A0ABY6D9V5_9RHOB</name>
<evidence type="ECO:0000256" key="1">
    <source>
        <dbReference type="SAM" id="SignalP"/>
    </source>
</evidence>
<dbReference type="Proteomes" id="UP001064087">
    <property type="component" value="Chromosome"/>
</dbReference>
<evidence type="ECO:0000313" key="3">
    <source>
        <dbReference type="Proteomes" id="UP001064087"/>
    </source>
</evidence>
<dbReference type="InterPro" id="IPR010642">
    <property type="entry name" value="Invasion_prot_B"/>
</dbReference>
<dbReference type="EMBL" id="CP106738">
    <property type="protein sequence ID" value="UXX82916.1"/>
    <property type="molecule type" value="Genomic_DNA"/>
</dbReference>
<dbReference type="RefSeq" id="WP_165193308.1">
    <property type="nucleotide sequence ID" value="NZ_CP106738.1"/>
</dbReference>
<evidence type="ECO:0000313" key="2">
    <source>
        <dbReference type="EMBL" id="UXX82916.1"/>
    </source>
</evidence>
<feature type="chain" id="PRO_5045818591" evidence="1">
    <location>
        <begin position="29"/>
        <end position="194"/>
    </location>
</feature>
<dbReference type="InterPro" id="IPR038696">
    <property type="entry name" value="IalB_sf"/>
</dbReference>
<proteinExistence type="predicted"/>
<protein>
    <submittedName>
        <fullName evidence="2">Invasion associated locus B family protein</fullName>
    </submittedName>
</protein>
<dbReference type="Pfam" id="PF06776">
    <property type="entry name" value="IalB"/>
    <property type="match status" value="1"/>
</dbReference>
<gene>
    <name evidence="2" type="ORF">N7U68_17815</name>
</gene>
<keyword evidence="1" id="KW-0732">Signal</keyword>
<accession>A0ABY6D9V5</accession>
<feature type="signal peptide" evidence="1">
    <location>
        <begin position="1"/>
        <end position="28"/>
    </location>
</feature>
<keyword evidence="3" id="KW-1185">Reference proteome</keyword>
<reference evidence="2" key="1">
    <citation type="submission" date="2022-10" db="EMBL/GenBank/DDBJ databases">
        <title>Roseovarius pelagicus sp. nov., isolated from Arctic seawater.</title>
        <authorList>
            <person name="Hong Y.W."/>
            <person name="Hwang C.Y."/>
        </authorList>
    </citation>
    <scope>NUCLEOTIDE SEQUENCE</scope>
    <source>
        <strain evidence="2">HL-MP18</strain>
    </source>
</reference>